<dbReference type="EMBL" id="BARS01011588">
    <property type="protein sequence ID" value="GAF91565.1"/>
    <property type="molecule type" value="Genomic_DNA"/>
</dbReference>
<dbReference type="AlphaFoldDB" id="X0USZ2"/>
<organism evidence="1">
    <name type="scientific">marine sediment metagenome</name>
    <dbReference type="NCBI Taxonomy" id="412755"/>
    <lineage>
        <taxon>unclassified sequences</taxon>
        <taxon>metagenomes</taxon>
        <taxon>ecological metagenomes</taxon>
    </lineage>
</organism>
<evidence type="ECO:0000313" key="1">
    <source>
        <dbReference type="EMBL" id="GAF91565.1"/>
    </source>
</evidence>
<accession>X0USZ2</accession>
<name>X0USZ2_9ZZZZ</name>
<proteinExistence type="predicted"/>
<protein>
    <submittedName>
        <fullName evidence="1">Uncharacterized protein</fullName>
    </submittedName>
</protein>
<gene>
    <name evidence="1" type="ORF">S01H1_21017</name>
</gene>
<comment type="caution">
    <text evidence="1">The sequence shown here is derived from an EMBL/GenBank/DDBJ whole genome shotgun (WGS) entry which is preliminary data.</text>
</comment>
<reference evidence="1" key="1">
    <citation type="journal article" date="2014" name="Front. Microbiol.">
        <title>High frequency of phylogenetically diverse reductive dehalogenase-homologous genes in deep subseafloor sedimentary metagenomes.</title>
        <authorList>
            <person name="Kawai M."/>
            <person name="Futagami T."/>
            <person name="Toyoda A."/>
            <person name="Takaki Y."/>
            <person name="Nishi S."/>
            <person name="Hori S."/>
            <person name="Arai W."/>
            <person name="Tsubouchi T."/>
            <person name="Morono Y."/>
            <person name="Uchiyama I."/>
            <person name="Ito T."/>
            <person name="Fujiyama A."/>
            <person name="Inagaki F."/>
            <person name="Takami H."/>
        </authorList>
    </citation>
    <scope>NUCLEOTIDE SEQUENCE</scope>
    <source>
        <strain evidence="1">Expedition CK06-06</strain>
    </source>
</reference>
<sequence>MNLNEDVENLILEYLGLKCHQCNLKLNSVKLISNSKKYGCLYFCSNDCLNFI</sequence>